<keyword evidence="1" id="KW-0812">Transmembrane</keyword>
<keyword evidence="1" id="KW-0472">Membrane</keyword>
<gene>
    <name evidence="2" type="ORF">GCM10010226_15640</name>
</gene>
<feature type="transmembrane region" description="Helical" evidence="1">
    <location>
        <begin position="286"/>
        <end position="308"/>
    </location>
</feature>
<feature type="transmembrane region" description="Helical" evidence="1">
    <location>
        <begin position="352"/>
        <end position="368"/>
    </location>
</feature>
<feature type="transmembrane region" description="Helical" evidence="1">
    <location>
        <begin position="162"/>
        <end position="182"/>
    </location>
</feature>
<protein>
    <submittedName>
        <fullName evidence="2">Uncharacterized protein</fullName>
    </submittedName>
</protein>
<name>A0A918LQR8_9ACTN</name>
<dbReference type="Proteomes" id="UP000646776">
    <property type="component" value="Unassembled WGS sequence"/>
</dbReference>
<dbReference type="EMBL" id="BMSA01000003">
    <property type="protein sequence ID" value="GGT40275.1"/>
    <property type="molecule type" value="Genomic_DNA"/>
</dbReference>
<reference evidence="2" key="1">
    <citation type="journal article" date="2014" name="Int. J. Syst. Evol. Microbiol.">
        <title>Complete genome sequence of Corynebacterium casei LMG S-19264T (=DSM 44701T), isolated from a smear-ripened cheese.</title>
        <authorList>
            <consortium name="US DOE Joint Genome Institute (JGI-PGF)"/>
            <person name="Walter F."/>
            <person name="Albersmeier A."/>
            <person name="Kalinowski J."/>
            <person name="Ruckert C."/>
        </authorList>
    </citation>
    <scope>NUCLEOTIDE SEQUENCE</scope>
    <source>
        <strain evidence="2">JCM 4125</strain>
    </source>
</reference>
<proteinExistence type="predicted"/>
<evidence type="ECO:0000313" key="2">
    <source>
        <dbReference type="EMBL" id="GGT40275.1"/>
    </source>
</evidence>
<comment type="caution">
    <text evidence="2">The sequence shown here is derived from an EMBL/GenBank/DDBJ whole genome shotgun (WGS) entry which is preliminary data.</text>
</comment>
<feature type="transmembrane region" description="Helical" evidence="1">
    <location>
        <begin position="260"/>
        <end position="279"/>
    </location>
</feature>
<dbReference type="AlphaFoldDB" id="A0A918LQR8"/>
<keyword evidence="3" id="KW-1185">Reference proteome</keyword>
<sequence length="436" mass="46899">MRSRPVGRDRFLCPGDPYVSDARTATRVRLRRAALPLLVCALYAVLQLTAGSRWTLFPDSYRYARAAEQYLGDSRAQAHRTALDAYCVSRARREAHDERLRPTVRTSEQALETAANRSCVRKWAKAEDITTSDSRYQAIFAARPGYPLLAAPFVGALGVLDGMRLLGLLTATGGSLLVLGLLRRGARLNRTAALTGQVAFLATPLGWWSDQALSEGLFTVCTLGVLWGGLSLLRHRSLPGAAAGTALAYAAGGFTRYSSVLVLAAFTAVAAAGTLCFSVRLRHRGTAILAGLSAATVAVVAVAMKALALPSSQVTLQDTFTRHFTAPAVPDPWADLLGLAGRFWTDWTARQAALPYFLLLTALAAWALSRYGDGLGRLVTATALTGAFVITDHPLAQEADRLGVLMWMPVVLGLPLAVQRHWTWHQAGEPEPRPVG</sequence>
<feature type="transmembrane region" description="Helical" evidence="1">
    <location>
        <begin position="33"/>
        <end position="50"/>
    </location>
</feature>
<evidence type="ECO:0000256" key="1">
    <source>
        <dbReference type="SAM" id="Phobius"/>
    </source>
</evidence>
<keyword evidence="1" id="KW-1133">Transmembrane helix</keyword>
<organism evidence="2 3">
    <name type="scientific">Streptomyces phaeofaciens</name>
    <dbReference type="NCBI Taxonomy" id="68254"/>
    <lineage>
        <taxon>Bacteria</taxon>
        <taxon>Bacillati</taxon>
        <taxon>Actinomycetota</taxon>
        <taxon>Actinomycetes</taxon>
        <taxon>Kitasatosporales</taxon>
        <taxon>Streptomycetaceae</taxon>
        <taxon>Streptomyces</taxon>
    </lineage>
</organism>
<reference evidence="2" key="2">
    <citation type="submission" date="2020-09" db="EMBL/GenBank/DDBJ databases">
        <authorList>
            <person name="Sun Q."/>
            <person name="Ohkuma M."/>
        </authorList>
    </citation>
    <scope>NUCLEOTIDE SEQUENCE</scope>
    <source>
        <strain evidence="2">JCM 4125</strain>
    </source>
</reference>
<evidence type="ECO:0000313" key="3">
    <source>
        <dbReference type="Proteomes" id="UP000646776"/>
    </source>
</evidence>
<feature type="transmembrane region" description="Helical" evidence="1">
    <location>
        <begin position="238"/>
        <end position="254"/>
    </location>
</feature>
<accession>A0A918LQR8</accession>
<feature type="transmembrane region" description="Helical" evidence="1">
    <location>
        <begin position="215"/>
        <end position="233"/>
    </location>
</feature>